<feature type="region of interest" description="Disordered" evidence="5">
    <location>
        <begin position="121"/>
        <end position="149"/>
    </location>
</feature>
<evidence type="ECO:0000256" key="3">
    <source>
        <dbReference type="ARBA" id="ARBA00023163"/>
    </source>
</evidence>
<evidence type="ECO:0000313" key="7">
    <source>
        <dbReference type="Proteomes" id="UP001642405"/>
    </source>
</evidence>
<evidence type="ECO:0000256" key="2">
    <source>
        <dbReference type="ARBA" id="ARBA00023015"/>
    </source>
</evidence>
<accession>A0ABP0B603</accession>
<protein>
    <recommendedName>
        <fullName evidence="8">Transcriptional coactivator HFI1/ADA1</fullName>
    </recommendedName>
</protein>
<keyword evidence="3" id="KW-0804">Transcription</keyword>
<dbReference type="PANTHER" id="PTHR21277">
    <property type="entry name" value="TRANSCRIPTIONAL ADAPTER 1"/>
    <property type="match status" value="1"/>
</dbReference>
<sequence length="520" mass="54985">MPDINPADLSRPAVGLSTPIISSKSITVSAALKTAKAGQSIPPRIELEQAYTSLRMAIGNEQWKIYKAATTQFLIGRLNQAEYSNTIDPILYSPNGEREHLHNQLISAIYGNVTRDLPDPGLAPWVSANDKPSSGLGGKPAGSDANERRVKGEVMLLPSKDRRRIKDIAQNERLDPYDALASVFTDQQRMRIPRAVDVPPTSASGGINRMNLDLEIRKRFAQPLAVESGEFPDTSNIESRMLPFCYEAGLVSGHASDAAQFMSMATETFIKEVLASVFSRTRSNGPGEYGSAGFGGSNWVQTRKYRRQLAREEERSLLGEIHRDKMGMLPIEAKKASERGPLGLAEFRIALEMGDCGLTQFPIVGHSLMASYREGELENWDDHAFLNAQGAFGTDDSLLDANLASSSSHLLLPAAVSVNGTVSGAGSGVVGAGDVGGASAGGAGSAVGSAAMVKTGSSAGAAGAAGVDALHLKTGGGQPNGVDYSDLMDIDDNNDMPWEGADTADCDFLSGVLDSILAVG</sequence>
<keyword evidence="2" id="KW-0805">Transcription regulation</keyword>
<comment type="subcellular location">
    <subcellularLocation>
        <location evidence="1">Nucleus</location>
    </subcellularLocation>
</comment>
<proteinExistence type="predicted"/>
<dbReference type="Proteomes" id="UP001642405">
    <property type="component" value="Unassembled WGS sequence"/>
</dbReference>
<reference evidence="6 7" key="1">
    <citation type="submission" date="2024-01" db="EMBL/GenBank/DDBJ databases">
        <authorList>
            <person name="Allen C."/>
            <person name="Tagirdzhanova G."/>
        </authorList>
    </citation>
    <scope>NUCLEOTIDE SEQUENCE [LARGE SCALE GENOMIC DNA]</scope>
</reference>
<evidence type="ECO:0000256" key="5">
    <source>
        <dbReference type="SAM" id="MobiDB-lite"/>
    </source>
</evidence>
<evidence type="ECO:0008006" key="8">
    <source>
        <dbReference type="Google" id="ProtNLM"/>
    </source>
</evidence>
<dbReference type="InterPro" id="IPR024738">
    <property type="entry name" value="Hfi1/Tada1"/>
</dbReference>
<dbReference type="Pfam" id="PF12767">
    <property type="entry name" value="SAGA-Tad1"/>
    <property type="match status" value="1"/>
</dbReference>
<dbReference type="PANTHER" id="PTHR21277:SF5">
    <property type="entry name" value="TRANSCRIPTIONAL ADAPTER 1"/>
    <property type="match status" value="1"/>
</dbReference>
<comment type="caution">
    <text evidence="6">The sequence shown here is derived from an EMBL/GenBank/DDBJ whole genome shotgun (WGS) entry which is preliminary data.</text>
</comment>
<keyword evidence="4" id="KW-0539">Nucleus</keyword>
<evidence type="ECO:0000256" key="1">
    <source>
        <dbReference type="ARBA" id="ARBA00004123"/>
    </source>
</evidence>
<gene>
    <name evidence="6" type="ORF">SCUCBS95973_002221</name>
</gene>
<dbReference type="EMBL" id="CAWUHB010000008">
    <property type="protein sequence ID" value="CAK7214656.1"/>
    <property type="molecule type" value="Genomic_DNA"/>
</dbReference>
<keyword evidence="7" id="KW-1185">Reference proteome</keyword>
<evidence type="ECO:0000256" key="4">
    <source>
        <dbReference type="ARBA" id="ARBA00023242"/>
    </source>
</evidence>
<organism evidence="6 7">
    <name type="scientific">Sporothrix curviconia</name>
    <dbReference type="NCBI Taxonomy" id="1260050"/>
    <lineage>
        <taxon>Eukaryota</taxon>
        <taxon>Fungi</taxon>
        <taxon>Dikarya</taxon>
        <taxon>Ascomycota</taxon>
        <taxon>Pezizomycotina</taxon>
        <taxon>Sordariomycetes</taxon>
        <taxon>Sordariomycetidae</taxon>
        <taxon>Ophiostomatales</taxon>
        <taxon>Ophiostomataceae</taxon>
        <taxon>Sporothrix</taxon>
    </lineage>
</organism>
<evidence type="ECO:0000313" key="6">
    <source>
        <dbReference type="EMBL" id="CAK7214656.1"/>
    </source>
</evidence>
<name>A0ABP0B603_9PEZI</name>